<gene>
    <name evidence="4" type="ORF">M9Y10_035459</name>
</gene>
<dbReference type="EMBL" id="JAPFFF010000005">
    <property type="protein sequence ID" value="KAK8890674.1"/>
    <property type="molecule type" value="Genomic_DNA"/>
</dbReference>
<dbReference type="Proteomes" id="UP001470230">
    <property type="component" value="Unassembled WGS sequence"/>
</dbReference>
<sequence>MILLTFLLSIINIQRPRIIYIDTPNKTTDKIPLTNFKVDVEISSTTAQANYTLTYLNTDNDTLVEAKLKFPFDTDVSVSDVSLTYKNRTLIGQIMKSDNAKIVYNNEKQDKNVAMLVQRVGDYISIDLAGIEPNETFSAKITTFSILNLKFEYKKEYFFTRYAFPTSMVPRYSSVNSKGHEKPFLSSKVNYSFDFQLKTSTGQISSESALNLQSNSSGKVEWNDKSLSYSGEVPDDVVIDIITTAPNSKGTITIENFENTSVTEVLLSNNLFSSFRKSGEERSKSYVFLVDRSGSMFDEPIQKVRSALQLFLHSLPSNSKFEIVGFGSTFEPLFNRSVEYNDETLKTAIEYAKTVSADFGGTEMLKPLTHILPQMPDHLIFLTDGAVEDVDEVKSYCSRFSTRISTIAIGNYASADLLKTISRQSGGTYELVTENSQIEGAVIRSLAAIQSGLSINSIKSNCGVLYQSFPIFLLPETVNPIRFFNANGQINKEKVVIELNIQDISSGNEFSFVIDTSNKSNEIVVNEIEGKKLHCTALLRAINENVIDSSEEFNQSMRLSLMTKQTSFILVDERSQDDRNKYEQISVEIPVKNQMLHFSHTASMKGYSVLTNLRHLPAAETPSANDIGFSWGDYRHLSLKYDDDEVEEKIEKKPVDKCQEISDLQKANGNWNLTEILKVLDIKLSEKDEKELIGNDEKEQLLAGLLAVRYLENNCGDLYKLVIKKGSQFITKEYSKDMIESSKNLIKNYQK</sequence>
<organism evidence="4 5">
    <name type="scientific">Tritrichomonas musculus</name>
    <dbReference type="NCBI Taxonomy" id="1915356"/>
    <lineage>
        <taxon>Eukaryota</taxon>
        <taxon>Metamonada</taxon>
        <taxon>Parabasalia</taxon>
        <taxon>Tritrichomonadida</taxon>
        <taxon>Tritrichomonadidae</taxon>
        <taxon>Tritrichomonas</taxon>
    </lineage>
</organism>
<dbReference type="SUPFAM" id="SSF53300">
    <property type="entry name" value="vWA-like"/>
    <property type="match status" value="1"/>
</dbReference>
<keyword evidence="5" id="KW-1185">Reference proteome</keyword>
<dbReference type="InterPro" id="IPR013694">
    <property type="entry name" value="VIT"/>
</dbReference>
<comment type="caution">
    <text evidence="4">The sequence shown here is derived from an EMBL/GenBank/DDBJ whole genome shotgun (WGS) entry which is preliminary data.</text>
</comment>
<dbReference type="InterPro" id="IPR036465">
    <property type="entry name" value="vWFA_dom_sf"/>
</dbReference>
<reference evidence="4 5" key="1">
    <citation type="submission" date="2024-04" db="EMBL/GenBank/DDBJ databases">
        <title>Tritrichomonas musculus Genome.</title>
        <authorList>
            <person name="Alves-Ferreira E."/>
            <person name="Grigg M."/>
            <person name="Lorenzi H."/>
            <person name="Galac M."/>
        </authorList>
    </citation>
    <scope>NUCLEOTIDE SEQUENCE [LARGE SCALE GENOMIC DNA]</scope>
    <source>
        <strain evidence="4 5">EAF2021</strain>
    </source>
</reference>
<dbReference type="PANTHER" id="PTHR45737:SF6">
    <property type="entry name" value="VON WILLEBRAND FACTOR A DOMAIN-CONTAINING PROTEIN 5A"/>
    <property type="match status" value="1"/>
</dbReference>
<dbReference type="PROSITE" id="PS50234">
    <property type="entry name" value="VWFA"/>
    <property type="match status" value="1"/>
</dbReference>
<feature type="domain" description="VWFA" evidence="2">
    <location>
        <begin position="285"/>
        <end position="446"/>
    </location>
</feature>
<dbReference type="Pfam" id="PF13768">
    <property type="entry name" value="VWA_3"/>
    <property type="match status" value="1"/>
</dbReference>
<evidence type="ECO:0000313" key="5">
    <source>
        <dbReference type="Proteomes" id="UP001470230"/>
    </source>
</evidence>
<dbReference type="Gene3D" id="3.40.50.410">
    <property type="entry name" value="von Willebrand factor, type A domain"/>
    <property type="match status" value="1"/>
</dbReference>
<evidence type="ECO:0000259" key="2">
    <source>
        <dbReference type="PROSITE" id="PS50234"/>
    </source>
</evidence>
<evidence type="ECO:0000313" key="4">
    <source>
        <dbReference type="EMBL" id="KAK8890674.1"/>
    </source>
</evidence>
<dbReference type="PROSITE" id="PS51468">
    <property type="entry name" value="VIT"/>
    <property type="match status" value="1"/>
</dbReference>
<dbReference type="InterPro" id="IPR002035">
    <property type="entry name" value="VWF_A"/>
</dbReference>
<feature type="chain" id="PRO_5045833071" evidence="1">
    <location>
        <begin position="17"/>
        <end position="751"/>
    </location>
</feature>
<evidence type="ECO:0000256" key="1">
    <source>
        <dbReference type="SAM" id="SignalP"/>
    </source>
</evidence>
<dbReference type="Pfam" id="PF08487">
    <property type="entry name" value="VIT"/>
    <property type="match status" value="1"/>
</dbReference>
<evidence type="ECO:0000259" key="3">
    <source>
        <dbReference type="PROSITE" id="PS51468"/>
    </source>
</evidence>
<keyword evidence="1" id="KW-0732">Signal</keyword>
<accession>A0ABR2KHX9</accession>
<feature type="signal peptide" evidence="1">
    <location>
        <begin position="1"/>
        <end position="16"/>
    </location>
</feature>
<protein>
    <submittedName>
        <fullName evidence="4">von Willebrand factor A domain-containing protein 5A</fullName>
    </submittedName>
</protein>
<proteinExistence type="predicted"/>
<dbReference type="PANTHER" id="PTHR45737">
    <property type="entry name" value="VON WILLEBRAND FACTOR A DOMAIN-CONTAINING PROTEIN 5A"/>
    <property type="match status" value="1"/>
</dbReference>
<feature type="domain" description="VIT" evidence="3">
    <location>
        <begin position="17"/>
        <end position="145"/>
    </location>
</feature>
<name>A0ABR2KHX9_9EUKA</name>
<dbReference type="SMART" id="SM00327">
    <property type="entry name" value="VWA"/>
    <property type="match status" value="1"/>
</dbReference>